<reference evidence="2" key="1">
    <citation type="submission" date="2017-01" db="EMBL/GenBank/DDBJ databases">
        <authorList>
            <person name="Varghese N."/>
            <person name="Submissions S."/>
        </authorList>
    </citation>
    <scope>NUCLEOTIDE SEQUENCE [LARGE SCALE GENOMIC DNA]</scope>
    <source>
        <strain evidence="2">DSM 15366</strain>
    </source>
</reference>
<dbReference type="GO" id="GO:0016853">
    <property type="term" value="F:isomerase activity"/>
    <property type="evidence" value="ECO:0007669"/>
    <property type="project" value="UniProtKB-KW"/>
</dbReference>
<gene>
    <name evidence="1" type="ORF">SAMN05421797_104149</name>
</gene>
<dbReference type="STRING" id="228959.SAMN05421797_104149"/>
<dbReference type="Gene3D" id="2.60.120.10">
    <property type="entry name" value="Jelly Rolls"/>
    <property type="match status" value="1"/>
</dbReference>
<dbReference type="Proteomes" id="UP000186953">
    <property type="component" value="Unassembled WGS sequence"/>
</dbReference>
<dbReference type="EMBL" id="FTMA01000004">
    <property type="protein sequence ID" value="SIQ91262.1"/>
    <property type="molecule type" value="Genomic_DNA"/>
</dbReference>
<keyword evidence="1" id="KW-0413">Isomerase</keyword>
<protein>
    <submittedName>
        <fullName evidence="1">Mannose-6-phosphate isomerase</fullName>
    </submittedName>
</protein>
<evidence type="ECO:0000313" key="1">
    <source>
        <dbReference type="EMBL" id="SIQ91262.1"/>
    </source>
</evidence>
<evidence type="ECO:0000313" key="2">
    <source>
        <dbReference type="Proteomes" id="UP000186953"/>
    </source>
</evidence>
<dbReference type="AlphaFoldDB" id="A0A1N6WML6"/>
<dbReference type="InterPro" id="IPR011051">
    <property type="entry name" value="RmlC_Cupin_sf"/>
</dbReference>
<dbReference type="RefSeq" id="WP_076548807.1">
    <property type="nucleotide sequence ID" value="NZ_FTMA01000004.1"/>
</dbReference>
<sequence length="77" mass="8786">MLGKALADKFGTTGVLIRMLDFKERLSIQVYPEREYAKTKLNSAFSKMESWYVLNKCKINGEKSVIYTGFKEGITKA</sequence>
<accession>A0A1N6WML6</accession>
<dbReference type="SUPFAM" id="SSF51182">
    <property type="entry name" value="RmlC-like cupins"/>
    <property type="match status" value="1"/>
</dbReference>
<proteinExistence type="predicted"/>
<dbReference type="InterPro" id="IPR014710">
    <property type="entry name" value="RmlC-like_jellyroll"/>
</dbReference>
<organism evidence="1 2">
    <name type="scientific">Maribacter ulvicola</name>
    <dbReference type="NCBI Taxonomy" id="228959"/>
    <lineage>
        <taxon>Bacteria</taxon>
        <taxon>Pseudomonadati</taxon>
        <taxon>Bacteroidota</taxon>
        <taxon>Flavobacteriia</taxon>
        <taxon>Flavobacteriales</taxon>
        <taxon>Flavobacteriaceae</taxon>
        <taxon>Maribacter</taxon>
    </lineage>
</organism>
<keyword evidence="2" id="KW-1185">Reference proteome</keyword>
<dbReference type="OrthoDB" id="9808275at2"/>
<name>A0A1N6WML6_9FLAO</name>